<dbReference type="Gene3D" id="1.20.58.200">
    <property type="entry name" value="Translin, domain 2"/>
    <property type="match status" value="1"/>
</dbReference>
<comment type="subcellular location">
    <subcellularLocation>
        <location evidence="2">Cytoplasm</location>
    </subcellularLocation>
    <subcellularLocation>
        <location evidence="1">Nucleus</location>
    </subcellularLocation>
</comment>
<evidence type="ECO:0000313" key="7">
    <source>
        <dbReference type="EMBL" id="KEZ41466.1"/>
    </source>
</evidence>
<keyword evidence="8" id="KW-1185">Reference proteome</keyword>
<dbReference type="EMBL" id="JOWA01000110">
    <property type="protein sequence ID" value="KEZ41466.1"/>
    <property type="molecule type" value="Genomic_DNA"/>
</dbReference>
<organism evidence="7 8">
    <name type="scientific">Pseudallescheria apiosperma</name>
    <name type="common">Scedosporium apiospermum</name>
    <dbReference type="NCBI Taxonomy" id="563466"/>
    <lineage>
        <taxon>Eukaryota</taxon>
        <taxon>Fungi</taxon>
        <taxon>Dikarya</taxon>
        <taxon>Ascomycota</taxon>
        <taxon>Pezizomycotina</taxon>
        <taxon>Sordariomycetes</taxon>
        <taxon>Hypocreomycetidae</taxon>
        <taxon>Microascales</taxon>
        <taxon>Microascaceae</taxon>
        <taxon>Scedosporium</taxon>
    </lineage>
</organism>
<evidence type="ECO:0000256" key="5">
    <source>
        <dbReference type="ARBA" id="ARBA00023242"/>
    </source>
</evidence>
<name>A0A084G2A4_PSEDA</name>
<dbReference type="GO" id="GO:0005634">
    <property type="term" value="C:nucleus"/>
    <property type="evidence" value="ECO:0007669"/>
    <property type="project" value="UniProtKB-SubCell"/>
</dbReference>
<dbReference type="RefSeq" id="XP_016641265.1">
    <property type="nucleotide sequence ID" value="XM_016789438.1"/>
</dbReference>
<dbReference type="InterPro" id="IPR036081">
    <property type="entry name" value="Translin_sf"/>
</dbReference>
<dbReference type="OMA" id="DTCMETC"/>
<dbReference type="PANTHER" id="PTHR10741">
    <property type="entry name" value="TRANSLIN AND TRANSLIN ASSOCIATED PROTEIN X"/>
    <property type="match status" value="1"/>
</dbReference>
<dbReference type="VEuPathDB" id="FungiDB:SAPIO_CDS7607"/>
<dbReference type="HOGENOM" id="CLU_067225_2_1_1"/>
<keyword evidence="5" id="KW-0539">Nucleus</keyword>
<sequence>MGVKRNHSGQVVVPSTSTTQPQGRFTSLFEGFRAELDEHYDRKERIVKASRDVTAHSKKIIFALHRSNAINQDPNPSIQKEVTTRLADIQKSLSPIAADITGLYRYRYYLPCLEELVEALTFSHYLRTQTLLSLTDARAAVPCGVELTEKDYVYGVFDLFGEMMRFATAKSRAKGVLLAEEESPKGRSVLNDIQELGCAFETLPKLGEKAFGMKLEAMRASVRKVEVLGYRLVIQRGEHEEGWMPDADVEEDFGGRE</sequence>
<evidence type="ECO:0000256" key="1">
    <source>
        <dbReference type="ARBA" id="ARBA00004123"/>
    </source>
</evidence>
<evidence type="ECO:0000256" key="3">
    <source>
        <dbReference type="ARBA" id="ARBA00005902"/>
    </source>
</evidence>
<dbReference type="OrthoDB" id="31005at2759"/>
<gene>
    <name evidence="7" type="ORF">SAPIO_CDS7607</name>
</gene>
<evidence type="ECO:0008006" key="9">
    <source>
        <dbReference type="Google" id="ProtNLM"/>
    </source>
</evidence>
<dbReference type="AlphaFoldDB" id="A0A084G2A4"/>
<dbReference type="GO" id="GO:0043565">
    <property type="term" value="F:sequence-specific DNA binding"/>
    <property type="evidence" value="ECO:0007669"/>
    <property type="project" value="InterPro"/>
</dbReference>
<reference evidence="7 8" key="1">
    <citation type="journal article" date="2014" name="Genome Announc.">
        <title>Draft genome sequence of the pathogenic fungus Scedosporium apiospermum.</title>
        <authorList>
            <person name="Vandeputte P."/>
            <person name="Ghamrawi S."/>
            <person name="Rechenmann M."/>
            <person name="Iltis A."/>
            <person name="Giraud S."/>
            <person name="Fleury M."/>
            <person name="Thornton C."/>
            <person name="Delhaes L."/>
            <person name="Meyer W."/>
            <person name="Papon N."/>
            <person name="Bouchara J.P."/>
        </authorList>
    </citation>
    <scope>NUCLEOTIDE SEQUENCE [LARGE SCALE GENOMIC DNA]</scope>
    <source>
        <strain evidence="7 8">IHEM 14462</strain>
    </source>
</reference>
<dbReference type="Gene3D" id="1.20.58.190">
    <property type="entry name" value="Translin, domain 1"/>
    <property type="match status" value="1"/>
</dbReference>
<evidence type="ECO:0000256" key="2">
    <source>
        <dbReference type="ARBA" id="ARBA00004496"/>
    </source>
</evidence>
<keyword evidence="4" id="KW-0963">Cytoplasm</keyword>
<dbReference type="KEGG" id="sapo:SAPIO_CDS7607"/>
<proteinExistence type="inferred from homology"/>
<feature type="region of interest" description="Disordered" evidence="6">
    <location>
        <begin position="1"/>
        <end position="22"/>
    </location>
</feature>
<dbReference type="InterPro" id="IPR016068">
    <property type="entry name" value="Translin_N"/>
</dbReference>
<evidence type="ECO:0000313" key="8">
    <source>
        <dbReference type="Proteomes" id="UP000028545"/>
    </source>
</evidence>
<evidence type="ECO:0000256" key="4">
    <source>
        <dbReference type="ARBA" id="ARBA00022490"/>
    </source>
</evidence>
<accession>A0A084G2A4</accession>
<dbReference type="GeneID" id="27726679"/>
<dbReference type="Proteomes" id="UP000028545">
    <property type="component" value="Unassembled WGS sequence"/>
</dbReference>
<dbReference type="SUPFAM" id="SSF74784">
    <property type="entry name" value="Translin"/>
    <property type="match status" value="1"/>
</dbReference>
<comment type="caution">
    <text evidence="7">The sequence shown here is derived from an EMBL/GenBank/DDBJ whole genome shotgun (WGS) entry which is preliminary data.</text>
</comment>
<evidence type="ECO:0000256" key="6">
    <source>
        <dbReference type="SAM" id="MobiDB-lite"/>
    </source>
</evidence>
<dbReference type="GO" id="GO:0005737">
    <property type="term" value="C:cytoplasm"/>
    <property type="evidence" value="ECO:0007669"/>
    <property type="project" value="UniProtKB-SubCell"/>
</dbReference>
<dbReference type="InterPro" id="IPR002848">
    <property type="entry name" value="Translin_fam"/>
</dbReference>
<feature type="compositionally biased region" description="Polar residues" evidence="6">
    <location>
        <begin position="13"/>
        <end position="22"/>
    </location>
</feature>
<protein>
    <recommendedName>
        <fullName evidence="9">Translin-associated protein X</fullName>
    </recommendedName>
</protein>
<dbReference type="Pfam" id="PF01997">
    <property type="entry name" value="Translin"/>
    <property type="match status" value="1"/>
</dbReference>
<comment type="similarity">
    <text evidence="3">Belongs to the translin family.</text>
</comment>
<dbReference type="CDD" id="cd14820">
    <property type="entry name" value="TRAX"/>
    <property type="match status" value="1"/>
</dbReference>
<dbReference type="InterPro" id="IPR016069">
    <property type="entry name" value="Translin_C"/>
</dbReference>